<gene>
    <name evidence="5" type="ORF">ABNK63_12860</name>
</gene>
<feature type="domain" description="CzcB-like barrel-sandwich hybrid" evidence="3">
    <location>
        <begin position="71"/>
        <end position="291"/>
    </location>
</feature>
<keyword evidence="2" id="KW-1133">Transmembrane helix</keyword>
<dbReference type="SUPFAM" id="SSF51230">
    <property type="entry name" value="Single hybrid motif"/>
    <property type="match status" value="1"/>
</dbReference>
<evidence type="ECO:0000259" key="3">
    <source>
        <dbReference type="Pfam" id="PF25973"/>
    </source>
</evidence>
<evidence type="ECO:0000256" key="1">
    <source>
        <dbReference type="SAM" id="Coils"/>
    </source>
</evidence>
<dbReference type="AlphaFoldDB" id="A0AAU7QI65"/>
<dbReference type="PANTHER" id="PTHR30386">
    <property type="entry name" value="MEMBRANE FUSION SUBUNIT OF EMRAB-TOLC MULTIDRUG EFFLUX PUMP"/>
    <property type="match status" value="1"/>
</dbReference>
<keyword evidence="1" id="KW-0175">Coiled coil</keyword>
<sequence length="426" mass="47142">MSQGLFRQEVIDARRGEWLGSIIVAAPLSRWLLTMLALALAAAILLFLFLGHYTRRETVAGQLVPSAGLLNVVAPDAGTITRLNVRDGQQVRKGEVLLRLSSEQDSVALGDTHALVGRQLEIQRSRLQADLVNQQQLGEQQGEALRSRMALLQGQLTQIAGQLAIQQQQVTSNQQMLAKIRPLAARGFVSAVQIQQQEAAMLDAQAQYKTLLRQQLDARQQYDEAQQQLARLPLDEAGKRNDTERQLAALAQSTAQNEMQRAVVLRAPRDGVVSTVLLKEGQMVAAGQPLLSILPAGSSLQAQLLVPSRAIGFIEPGSRVVMRYQAFAYQKFGQQYGHITDISRSALSPEELTALTDRPQQQIEPMYRVWVKLDRQDVLAYGKRQPVRPGMALNADILMDRRSLIEWVFEPLYGMAHQLDGDAAHG</sequence>
<dbReference type="Pfam" id="PF26002">
    <property type="entry name" value="Beta-barrel_AprE"/>
    <property type="match status" value="1"/>
</dbReference>
<feature type="coiled-coil region" evidence="1">
    <location>
        <begin position="194"/>
        <end position="228"/>
    </location>
</feature>
<dbReference type="InterPro" id="IPR011053">
    <property type="entry name" value="Single_hybrid_motif"/>
</dbReference>
<accession>A0AAU7QI65</accession>
<dbReference type="Pfam" id="PF25973">
    <property type="entry name" value="BSH_CzcB"/>
    <property type="match status" value="1"/>
</dbReference>
<evidence type="ECO:0000259" key="4">
    <source>
        <dbReference type="Pfam" id="PF26002"/>
    </source>
</evidence>
<dbReference type="PANTHER" id="PTHR30386:SF28">
    <property type="entry name" value="EXPORTED PROTEIN"/>
    <property type="match status" value="1"/>
</dbReference>
<protein>
    <submittedName>
        <fullName evidence="5">HlyD family efflux transporter periplasmic adaptor subunit</fullName>
    </submittedName>
</protein>
<evidence type="ECO:0000313" key="5">
    <source>
        <dbReference type="EMBL" id="XBS89276.1"/>
    </source>
</evidence>
<keyword evidence="2" id="KW-0472">Membrane</keyword>
<feature type="transmembrane region" description="Helical" evidence="2">
    <location>
        <begin position="31"/>
        <end position="50"/>
    </location>
</feature>
<evidence type="ECO:0000256" key="2">
    <source>
        <dbReference type="SAM" id="Phobius"/>
    </source>
</evidence>
<reference evidence="5" key="1">
    <citation type="submission" date="2024-06" db="EMBL/GenBank/DDBJ databases">
        <authorList>
            <person name="Sun Y."/>
        </authorList>
    </citation>
    <scope>NUCLEOTIDE SEQUENCE</scope>
    <source>
        <strain evidence="5">IGA1.0</strain>
    </source>
</reference>
<dbReference type="InterPro" id="IPR058647">
    <property type="entry name" value="BSH_CzcB-like"/>
</dbReference>
<feature type="domain" description="AprE-like beta-barrel" evidence="4">
    <location>
        <begin position="302"/>
        <end position="398"/>
    </location>
</feature>
<keyword evidence="2" id="KW-0812">Transmembrane</keyword>
<name>A0AAU7QI65_9GAMM</name>
<proteinExistence type="predicted"/>
<dbReference type="EMBL" id="CP157948">
    <property type="protein sequence ID" value="XBS89276.1"/>
    <property type="molecule type" value="Genomic_DNA"/>
</dbReference>
<dbReference type="InterPro" id="IPR050739">
    <property type="entry name" value="MFP"/>
</dbReference>
<dbReference type="RefSeq" id="WP_007805631.1">
    <property type="nucleotide sequence ID" value="NZ_CP157948.1"/>
</dbReference>
<organism evidence="5">
    <name type="scientific">Rhodanobacter sp. IGA1.0</name>
    <dbReference type="NCBI Taxonomy" id="3158582"/>
    <lineage>
        <taxon>Bacteria</taxon>
        <taxon>Pseudomonadati</taxon>
        <taxon>Pseudomonadota</taxon>
        <taxon>Gammaproteobacteria</taxon>
        <taxon>Lysobacterales</taxon>
        <taxon>Rhodanobacteraceae</taxon>
        <taxon>Rhodanobacter</taxon>
    </lineage>
</organism>
<dbReference type="Gene3D" id="2.40.50.100">
    <property type="match status" value="2"/>
</dbReference>
<dbReference type="PRINTS" id="PR01490">
    <property type="entry name" value="RTXTOXIND"/>
</dbReference>
<dbReference type="InterPro" id="IPR058982">
    <property type="entry name" value="Beta-barrel_AprE"/>
</dbReference>